<feature type="compositionally biased region" description="Polar residues" evidence="2">
    <location>
        <begin position="446"/>
        <end position="455"/>
    </location>
</feature>
<dbReference type="EMBL" id="LNYS01000022">
    <property type="protein sequence ID" value="KTD46581.1"/>
    <property type="molecule type" value="Genomic_DNA"/>
</dbReference>
<feature type="coiled-coil region" evidence="1">
    <location>
        <begin position="198"/>
        <end position="225"/>
    </location>
</feature>
<protein>
    <submittedName>
        <fullName evidence="3">Uncharacterized protein</fullName>
    </submittedName>
</protein>
<evidence type="ECO:0000256" key="1">
    <source>
        <dbReference type="SAM" id="Coils"/>
    </source>
</evidence>
<keyword evidence="1" id="KW-0175">Coiled coil</keyword>
<keyword evidence="4" id="KW-1185">Reference proteome</keyword>
<dbReference type="PATRIC" id="fig|45073.5.peg.2652"/>
<name>A0A0W0XPS1_9GAMM</name>
<evidence type="ECO:0000313" key="4">
    <source>
        <dbReference type="Proteomes" id="UP000054618"/>
    </source>
</evidence>
<organism evidence="3 4">
    <name type="scientific">Legionella quinlivanii</name>
    <dbReference type="NCBI Taxonomy" id="45073"/>
    <lineage>
        <taxon>Bacteria</taxon>
        <taxon>Pseudomonadati</taxon>
        <taxon>Pseudomonadota</taxon>
        <taxon>Gammaproteobacteria</taxon>
        <taxon>Legionellales</taxon>
        <taxon>Legionellaceae</taxon>
        <taxon>Legionella</taxon>
    </lineage>
</organism>
<feature type="region of interest" description="Disordered" evidence="2">
    <location>
        <begin position="434"/>
        <end position="455"/>
    </location>
</feature>
<evidence type="ECO:0000313" key="3">
    <source>
        <dbReference type="EMBL" id="KTD46581.1"/>
    </source>
</evidence>
<gene>
    <name evidence="3" type="ORF">Lqui_2506</name>
</gene>
<accession>A0A0W0XPS1</accession>
<proteinExistence type="predicted"/>
<evidence type="ECO:0000256" key="2">
    <source>
        <dbReference type="SAM" id="MobiDB-lite"/>
    </source>
</evidence>
<dbReference type="OrthoDB" id="9945796at2"/>
<dbReference type="RefSeq" id="WP_058508581.1">
    <property type="nucleotide sequence ID" value="NZ_CAAAIK010000008.1"/>
</dbReference>
<reference evidence="3 4" key="1">
    <citation type="submission" date="2015-11" db="EMBL/GenBank/DDBJ databases">
        <title>Genomic analysis of 38 Legionella species identifies large and diverse effector repertoires.</title>
        <authorList>
            <person name="Burstein D."/>
            <person name="Amaro F."/>
            <person name="Zusman T."/>
            <person name="Lifshitz Z."/>
            <person name="Cohen O."/>
            <person name="Gilbert J.A."/>
            <person name="Pupko T."/>
            <person name="Shuman H.A."/>
            <person name="Segal G."/>
        </authorList>
    </citation>
    <scope>NUCLEOTIDE SEQUENCE [LARGE SCALE GENOMIC DNA]</scope>
    <source>
        <strain evidence="3 4">CDC#1442-AUS-E</strain>
    </source>
</reference>
<sequence>MPCYVATVSAKWLKENTVIYSFNDVNDVVFSGEELQKASELDKQTEQSKDGSPLKQVRAIFSLFFMYSAPISFPIGYRTFKKDNLAYLKLSFAHPFSMRLSAYGEENQHFKTPLQLKRGDNNHFEQVGIEGQETVRLHLLTDENFSGDDVFVLTQGAFFNNQSQVDQFQDKFDNLRDYFSKPIFREYKIPICISETGQKKFRARKDELECMVKGYENQYQQIKKGLEELAGGSQAMPVSKLLALLDLIRIPDQEKIILLKSQSQEQIYDRIEDYYRDLGDIIDNYQDILCDIESYIFSDPTYLAPDNSPWQILVFPSGIGMPWIEQHFQQTLNYSHELIEHAEQEMTIPLVLSMPEPIYKTFLAEIQPGTKFKQIGLEVDKDQYIIQFPGNILASDIDKNLPKTKEAIKNYKPDQQPVSEKELPKDSFFSRIKVSSGRQNKELSSERTPLLNSCR</sequence>
<comment type="caution">
    <text evidence="3">The sequence shown here is derived from an EMBL/GenBank/DDBJ whole genome shotgun (WGS) entry which is preliminary data.</text>
</comment>
<dbReference type="Proteomes" id="UP000054618">
    <property type="component" value="Unassembled WGS sequence"/>
</dbReference>
<dbReference type="AlphaFoldDB" id="A0A0W0XPS1"/>